<evidence type="ECO:0000259" key="1">
    <source>
        <dbReference type="PROSITE" id="PS50878"/>
    </source>
</evidence>
<organism evidence="2">
    <name type="scientific">Homalodisca liturata</name>
    <dbReference type="NCBI Taxonomy" id="320908"/>
    <lineage>
        <taxon>Eukaryota</taxon>
        <taxon>Metazoa</taxon>
        <taxon>Ecdysozoa</taxon>
        <taxon>Arthropoda</taxon>
        <taxon>Hexapoda</taxon>
        <taxon>Insecta</taxon>
        <taxon>Pterygota</taxon>
        <taxon>Neoptera</taxon>
        <taxon>Paraneoptera</taxon>
        <taxon>Hemiptera</taxon>
        <taxon>Auchenorrhyncha</taxon>
        <taxon>Membracoidea</taxon>
        <taxon>Cicadellidae</taxon>
        <taxon>Cicadellinae</taxon>
        <taxon>Proconiini</taxon>
        <taxon>Homalodisca</taxon>
    </lineage>
</organism>
<accession>A0A1B6I415</accession>
<dbReference type="GO" id="GO:0071897">
    <property type="term" value="P:DNA biosynthetic process"/>
    <property type="evidence" value="ECO:0007669"/>
    <property type="project" value="UniProtKB-ARBA"/>
</dbReference>
<dbReference type="Pfam" id="PF00078">
    <property type="entry name" value="RVT_1"/>
    <property type="match status" value="1"/>
</dbReference>
<dbReference type="EMBL" id="GECU01026030">
    <property type="protein sequence ID" value="JAS81676.1"/>
    <property type="molecule type" value="Transcribed_RNA"/>
</dbReference>
<sequence length="156" mass="17187">MGIFLDLSKAFDCLSHGLILTKLSALGFEGIALSWFDSYLSGRDQMVDITQTVNGKSVTTRSDKLSMNRGVPQGSVLGPVLFVLFTADFPAYTGPSCNTIMYADDTVLITASRDTEELEVQSYIALNLAVEYCCMNDLVFNESKTKQLNFGARREE</sequence>
<dbReference type="InterPro" id="IPR043502">
    <property type="entry name" value="DNA/RNA_pol_sf"/>
</dbReference>
<dbReference type="PANTHER" id="PTHR33332">
    <property type="entry name" value="REVERSE TRANSCRIPTASE DOMAIN-CONTAINING PROTEIN"/>
    <property type="match status" value="1"/>
</dbReference>
<protein>
    <recommendedName>
        <fullName evidence="1">Reverse transcriptase domain-containing protein</fullName>
    </recommendedName>
</protein>
<reference evidence="2" key="1">
    <citation type="submission" date="2015-11" db="EMBL/GenBank/DDBJ databases">
        <title>De novo transcriptome assembly of four potential Pierce s Disease insect vectors from Arizona vineyards.</title>
        <authorList>
            <person name="Tassone E.E."/>
        </authorList>
    </citation>
    <scope>NUCLEOTIDE SEQUENCE</scope>
</reference>
<feature type="non-terminal residue" evidence="2">
    <location>
        <position position="156"/>
    </location>
</feature>
<dbReference type="SUPFAM" id="SSF56672">
    <property type="entry name" value="DNA/RNA polymerases"/>
    <property type="match status" value="1"/>
</dbReference>
<dbReference type="PROSITE" id="PS50878">
    <property type="entry name" value="RT_POL"/>
    <property type="match status" value="1"/>
</dbReference>
<feature type="domain" description="Reverse transcriptase" evidence="1">
    <location>
        <begin position="1"/>
        <end position="156"/>
    </location>
</feature>
<gene>
    <name evidence="2" type="ORF">g.5675</name>
</gene>
<proteinExistence type="predicted"/>
<dbReference type="AlphaFoldDB" id="A0A1B6I415"/>
<dbReference type="InterPro" id="IPR000477">
    <property type="entry name" value="RT_dom"/>
</dbReference>
<evidence type="ECO:0000313" key="2">
    <source>
        <dbReference type="EMBL" id="JAS81676.1"/>
    </source>
</evidence>
<name>A0A1B6I415_9HEMI</name>